<feature type="domain" description="C2" evidence="1">
    <location>
        <begin position="1"/>
        <end position="133"/>
    </location>
</feature>
<dbReference type="OrthoDB" id="786358at2759"/>
<evidence type="ECO:0000313" key="2">
    <source>
        <dbReference type="EMBL" id="KAG1359206.1"/>
    </source>
</evidence>
<dbReference type="InterPro" id="IPR035892">
    <property type="entry name" value="C2_domain_sf"/>
</dbReference>
<dbReference type="InterPro" id="IPR000008">
    <property type="entry name" value="C2_dom"/>
</dbReference>
<dbReference type="Proteomes" id="UP000797356">
    <property type="component" value="Chromosome 8"/>
</dbReference>
<dbReference type="SMART" id="SM00239">
    <property type="entry name" value="C2"/>
    <property type="match status" value="1"/>
</dbReference>
<gene>
    <name evidence="2" type="ORF">COCNU_08G006520</name>
</gene>
<name>A0A8K0II17_COCNU</name>
<dbReference type="SUPFAM" id="SSF49562">
    <property type="entry name" value="C2 domain (Calcium/lipid-binding domain, CaLB)"/>
    <property type="match status" value="1"/>
</dbReference>
<reference evidence="2" key="1">
    <citation type="journal article" date="2017" name="Gigascience">
        <title>The genome draft of coconut (Cocos nucifera).</title>
        <authorList>
            <person name="Xiao Y."/>
            <person name="Xu P."/>
            <person name="Fan H."/>
            <person name="Baudouin L."/>
            <person name="Xia W."/>
            <person name="Bocs S."/>
            <person name="Xu J."/>
            <person name="Li Q."/>
            <person name="Guo A."/>
            <person name="Zhou L."/>
            <person name="Li J."/>
            <person name="Wu Y."/>
            <person name="Ma Z."/>
            <person name="Armero A."/>
            <person name="Issali A.E."/>
            <person name="Liu N."/>
            <person name="Peng M."/>
            <person name="Yang Y."/>
        </authorList>
    </citation>
    <scope>NUCLEOTIDE SEQUENCE</scope>
    <source>
        <tissue evidence="2">Spear leaf of Hainan Tall coconut</tissue>
    </source>
</reference>
<sequence>MSFKNGQDELTLEVTVLSAQSLKNPSSCLFPRRLRPYVTLSAAAHRHREPLYRTRVDETGDRNPTWHDTISVPVDPSFVRVAGGRREDEEEDAAVHVTVLSKCLLGGPTRLGFCQIRPSDVLDGLWPPAMQRRLSYALRSCRHGGRGHGVVHFSVRLLGPVLNHAAPPTPSEAVAPPDQGWGRVAIGIPVAGARRRRSPPRTRAGWEQVAPTYVAGWRIDT</sequence>
<dbReference type="EMBL" id="CM017879">
    <property type="protein sequence ID" value="KAG1359206.1"/>
    <property type="molecule type" value="Genomic_DNA"/>
</dbReference>
<protein>
    <submittedName>
        <fullName evidence="2">Putative BON1-associated protein 2</fullName>
    </submittedName>
</protein>
<dbReference type="PANTHER" id="PTHR32246:SF17">
    <property type="entry name" value="BON1-ASSOCIATED PROTEIN 2"/>
    <property type="match status" value="1"/>
</dbReference>
<proteinExistence type="predicted"/>
<evidence type="ECO:0000259" key="1">
    <source>
        <dbReference type="PROSITE" id="PS50004"/>
    </source>
</evidence>
<dbReference type="PANTHER" id="PTHR32246">
    <property type="entry name" value="INGRESSION PROTEIN FIC1"/>
    <property type="match status" value="1"/>
</dbReference>
<dbReference type="PROSITE" id="PS50004">
    <property type="entry name" value="C2"/>
    <property type="match status" value="1"/>
</dbReference>
<keyword evidence="3" id="KW-1185">Reference proteome</keyword>
<comment type="caution">
    <text evidence="2">The sequence shown here is derived from an EMBL/GenBank/DDBJ whole genome shotgun (WGS) entry which is preliminary data.</text>
</comment>
<organism evidence="2 3">
    <name type="scientific">Cocos nucifera</name>
    <name type="common">Coconut palm</name>
    <dbReference type="NCBI Taxonomy" id="13894"/>
    <lineage>
        <taxon>Eukaryota</taxon>
        <taxon>Viridiplantae</taxon>
        <taxon>Streptophyta</taxon>
        <taxon>Embryophyta</taxon>
        <taxon>Tracheophyta</taxon>
        <taxon>Spermatophyta</taxon>
        <taxon>Magnoliopsida</taxon>
        <taxon>Liliopsida</taxon>
        <taxon>Arecaceae</taxon>
        <taxon>Arecoideae</taxon>
        <taxon>Cocoseae</taxon>
        <taxon>Attaleinae</taxon>
        <taxon>Cocos</taxon>
    </lineage>
</organism>
<dbReference type="Pfam" id="PF00168">
    <property type="entry name" value="C2"/>
    <property type="match status" value="1"/>
</dbReference>
<dbReference type="Gene3D" id="2.60.40.150">
    <property type="entry name" value="C2 domain"/>
    <property type="match status" value="1"/>
</dbReference>
<accession>A0A8K0II17</accession>
<reference evidence="2" key="2">
    <citation type="submission" date="2019-07" db="EMBL/GenBank/DDBJ databases">
        <authorList>
            <person name="Yang Y."/>
            <person name="Bocs S."/>
            <person name="Baudouin L."/>
        </authorList>
    </citation>
    <scope>NUCLEOTIDE SEQUENCE</scope>
    <source>
        <tissue evidence="2">Spear leaf of Hainan Tall coconut</tissue>
    </source>
</reference>
<dbReference type="AlphaFoldDB" id="A0A8K0II17"/>
<evidence type="ECO:0000313" key="3">
    <source>
        <dbReference type="Proteomes" id="UP000797356"/>
    </source>
</evidence>